<dbReference type="GO" id="GO:0005524">
    <property type="term" value="F:ATP binding"/>
    <property type="evidence" value="ECO:0007669"/>
    <property type="project" value="UniProtKB-KW"/>
</dbReference>
<dbReference type="InterPro" id="IPR027417">
    <property type="entry name" value="P-loop_NTPase"/>
</dbReference>
<dbReference type="InterPro" id="IPR002744">
    <property type="entry name" value="MIP18-like"/>
</dbReference>
<reference evidence="9" key="1">
    <citation type="submission" date="2021-01" db="EMBL/GenBank/DDBJ databases">
        <authorList>
            <person name="Corre E."/>
            <person name="Pelletier E."/>
            <person name="Niang G."/>
            <person name="Scheremetjew M."/>
            <person name="Finn R."/>
            <person name="Kale V."/>
            <person name="Holt S."/>
            <person name="Cochrane G."/>
            <person name="Meng A."/>
            <person name="Brown T."/>
            <person name="Cohen L."/>
        </authorList>
    </citation>
    <scope>NUCLEOTIDE SEQUENCE</scope>
    <source>
        <strain evidence="9">CCMP441</strain>
        <strain evidence="10">CCMP644</strain>
    </source>
</reference>
<dbReference type="InterPro" id="IPR010376">
    <property type="entry name" value="GBBH-like_N"/>
</dbReference>
<dbReference type="Gene3D" id="3.40.50.300">
    <property type="entry name" value="P-loop containing nucleotide triphosphate hydrolases"/>
    <property type="match status" value="1"/>
</dbReference>
<evidence type="ECO:0000259" key="8">
    <source>
        <dbReference type="Pfam" id="PF06155"/>
    </source>
</evidence>
<dbReference type="CDD" id="cd02037">
    <property type="entry name" value="Mrp_NBP35"/>
    <property type="match status" value="1"/>
</dbReference>
<dbReference type="Gene3D" id="3.30.300.130">
    <property type="entry name" value="Fe-S cluster assembly (FSCA)"/>
    <property type="match status" value="1"/>
</dbReference>
<keyword evidence="1" id="KW-0479">Metal-binding</keyword>
<feature type="domain" description="Gamma-butyrobetaine hydroxylase-like N-terminal" evidence="8">
    <location>
        <begin position="439"/>
        <end position="520"/>
    </location>
</feature>
<evidence type="ECO:0000256" key="5">
    <source>
        <dbReference type="ARBA" id="ARBA00023014"/>
    </source>
</evidence>
<evidence type="ECO:0000256" key="1">
    <source>
        <dbReference type="ARBA" id="ARBA00022723"/>
    </source>
</evidence>
<protein>
    <recommendedName>
        <fullName evidence="11">MIP18 family-like domain-containing protein</fullName>
    </recommendedName>
</protein>
<dbReference type="SUPFAM" id="SSF117916">
    <property type="entry name" value="Fe-S cluster assembly (FSCA) domain-like"/>
    <property type="match status" value="1"/>
</dbReference>
<dbReference type="HAMAP" id="MF_02040">
    <property type="entry name" value="Mrp_NBP35"/>
    <property type="match status" value="1"/>
</dbReference>
<dbReference type="Pfam" id="PF01883">
    <property type="entry name" value="FeS_assembly_P"/>
    <property type="match status" value="1"/>
</dbReference>
<dbReference type="InterPro" id="IPR038492">
    <property type="entry name" value="GBBH-like_N_sf"/>
</dbReference>
<dbReference type="GO" id="GO:0016226">
    <property type="term" value="P:iron-sulfur cluster assembly"/>
    <property type="evidence" value="ECO:0007669"/>
    <property type="project" value="InterPro"/>
</dbReference>
<dbReference type="Gene3D" id="3.30.2020.30">
    <property type="match status" value="1"/>
</dbReference>
<dbReference type="InterPro" id="IPR044304">
    <property type="entry name" value="NUBPL-like"/>
</dbReference>
<dbReference type="Pfam" id="PF10609">
    <property type="entry name" value="ParA"/>
    <property type="match status" value="1"/>
</dbReference>
<dbReference type="PANTHER" id="PTHR42961:SF2">
    <property type="entry name" value="IRON-SULFUR PROTEIN NUBPL"/>
    <property type="match status" value="1"/>
</dbReference>
<evidence type="ECO:0000256" key="3">
    <source>
        <dbReference type="ARBA" id="ARBA00022840"/>
    </source>
</evidence>
<name>A0A6U5AKD6_HEMAN</name>
<dbReference type="InterPro" id="IPR000808">
    <property type="entry name" value="Mrp-like_CS"/>
</dbReference>
<keyword evidence="4" id="KW-0408">Iron</keyword>
<keyword evidence="2" id="KW-0547">Nucleotide-binding</keyword>
<feature type="domain" description="MIP18 family-like" evidence="7">
    <location>
        <begin position="74"/>
        <end position="143"/>
    </location>
</feature>
<organism evidence="9">
    <name type="scientific">Hemiselmis andersenii</name>
    <name type="common">Cryptophyte alga</name>
    <dbReference type="NCBI Taxonomy" id="464988"/>
    <lineage>
        <taxon>Eukaryota</taxon>
        <taxon>Cryptophyceae</taxon>
        <taxon>Cryptomonadales</taxon>
        <taxon>Hemiselmidaceae</taxon>
        <taxon>Hemiselmis</taxon>
    </lineage>
</organism>
<dbReference type="PANTHER" id="PTHR42961">
    <property type="entry name" value="IRON-SULFUR PROTEIN NUBPL"/>
    <property type="match status" value="1"/>
</dbReference>
<evidence type="ECO:0000259" key="7">
    <source>
        <dbReference type="Pfam" id="PF01883"/>
    </source>
</evidence>
<evidence type="ECO:0000256" key="2">
    <source>
        <dbReference type="ARBA" id="ARBA00022741"/>
    </source>
</evidence>
<accession>A0A6U5AKD6</accession>
<dbReference type="FunFam" id="3.40.50.300:FF:001119">
    <property type="entry name" value="Iron-sulfur cluster carrier protein"/>
    <property type="match status" value="1"/>
</dbReference>
<evidence type="ECO:0000256" key="6">
    <source>
        <dbReference type="ARBA" id="ARBA00024036"/>
    </source>
</evidence>
<gene>
    <name evidence="10" type="ORF">HAND00432_LOCUS25552</name>
    <name evidence="9" type="ORF">HAND1043_LOCUS14873</name>
</gene>
<keyword evidence="5" id="KW-0411">Iron-sulfur</keyword>
<dbReference type="EMBL" id="HBFK01024112">
    <property type="protein sequence ID" value="CAD8748376.1"/>
    <property type="molecule type" value="Transcribed_RNA"/>
</dbReference>
<dbReference type="SUPFAM" id="SSF52540">
    <property type="entry name" value="P-loop containing nucleoside triphosphate hydrolases"/>
    <property type="match status" value="1"/>
</dbReference>
<dbReference type="GO" id="GO:0046872">
    <property type="term" value="F:metal ion binding"/>
    <property type="evidence" value="ECO:0007669"/>
    <property type="project" value="UniProtKB-KW"/>
</dbReference>
<dbReference type="GO" id="GO:0140663">
    <property type="term" value="F:ATP-dependent FeS chaperone activity"/>
    <property type="evidence" value="ECO:0007669"/>
    <property type="project" value="InterPro"/>
</dbReference>
<dbReference type="PROSITE" id="PS01215">
    <property type="entry name" value="MRP"/>
    <property type="match status" value="1"/>
</dbReference>
<comment type="similarity">
    <text evidence="6">Belongs to the Mrp/NBP35 ATP-binding proteins family.</text>
</comment>
<evidence type="ECO:0000256" key="4">
    <source>
        <dbReference type="ARBA" id="ARBA00023004"/>
    </source>
</evidence>
<dbReference type="EMBL" id="HBFX01042445">
    <property type="protein sequence ID" value="CAD8974550.1"/>
    <property type="molecule type" value="Transcribed_RNA"/>
</dbReference>
<evidence type="ECO:0000313" key="10">
    <source>
        <dbReference type="EMBL" id="CAD8974550.1"/>
    </source>
</evidence>
<dbReference type="Pfam" id="PF06155">
    <property type="entry name" value="GBBH-like_N"/>
    <property type="match status" value="1"/>
</dbReference>
<dbReference type="InterPro" id="IPR033756">
    <property type="entry name" value="YlxH/NBP35"/>
</dbReference>
<dbReference type="InterPro" id="IPR034904">
    <property type="entry name" value="FSCA_dom_sf"/>
</dbReference>
<dbReference type="GO" id="GO:0051539">
    <property type="term" value="F:4 iron, 4 sulfur cluster binding"/>
    <property type="evidence" value="ECO:0007669"/>
    <property type="project" value="TreeGrafter"/>
</dbReference>
<evidence type="ECO:0008006" key="11">
    <source>
        <dbReference type="Google" id="ProtNLM"/>
    </source>
</evidence>
<dbReference type="InterPro" id="IPR019591">
    <property type="entry name" value="Mrp/NBP35_ATP-bd"/>
</dbReference>
<keyword evidence="3" id="KW-0067">ATP-binding</keyword>
<dbReference type="AlphaFoldDB" id="A0A6U5AKD6"/>
<evidence type="ECO:0000313" key="9">
    <source>
        <dbReference type="EMBL" id="CAD8748376.1"/>
    </source>
</evidence>
<sequence>MRRTAQIARLAARSIAARRMPIDRPGASASAPVRPNLVSAARAPILAPQTPLARRGLSMSSKGLAGADGGQEGEVLEKLRGVIDPDLKRDIVDCGFIKDLKIEGGKVSFMLELTTPACPVKEEFKKDSTRLVSELPWVESVSVSISSRKRTHKPSAEGGDMKRNAGCPGLKDVQRIIAVSSGKGGVGKSTVAVNLAYSIARLGGKVGIIDADIFGPSLPTMVAPASTRISLSKDNEAMLAPLEHDGVKLMSYGYTAKATKEGAAVMRGPMASNTMHQLIAYTDWGYLDYLIIDMPPGTSDIHLTLGQELTMDGAVIVTTPQRLSYVDVVKGIEMFDTMKVPILGLVQNMAYFNCSCGKKHLPFGPGHGQKLIELYGIPASVSLPIQSDISEHGDSGSPYVTSRKGSEVDGTYAELASAVVQQLSKLAEGQHDIPLVEYEPKASVVKVTPSKGEGRSFSPKSLRDACRCAGCQATEKAAGTMRTPPAPADVIPVDMSPKGRYAINIDWSDGHSSIFTYAQLEAHEGA</sequence>
<proteinExistence type="inferred from homology"/>